<feature type="domain" description="CBS" evidence="11">
    <location>
        <begin position="273"/>
        <end position="330"/>
    </location>
</feature>
<evidence type="ECO:0000256" key="9">
    <source>
        <dbReference type="PROSITE-ProRule" id="PRU01193"/>
    </source>
</evidence>
<feature type="domain" description="CNNM transmembrane" evidence="12">
    <location>
        <begin position="1"/>
        <end position="186"/>
    </location>
</feature>
<dbReference type="PANTHER" id="PTHR22777">
    <property type="entry name" value="HEMOLYSIN-RELATED"/>
    <property type="match status" value="1"/>
</dbReference>
<dbReference type="Proteomes" id="UP001229251">
    <property type="component" value="Unassembled WGS sequence"/>
</dbReference>
<dbReference type="InterPro" id="IPR036318">
    <property type="entry name" value="FAD-bd_PCMH-like_sf"/>
</dbReference>
<reference evidence="13" key="1">
    <citation type="submission" date="2023-05" db="EMBL/GenBank/DDBJ databases">
        <title>Cataloging the Phylogenetic Diversity of Human Bladder Bacteria.</title>
        <authorList>
            <person name="Du J."/>
        </authorList>
    </citation>
    <scope>NUCLEOTIDE SEQUENCE</scope>
    <source>
        <strain evidence="13">UMB1231</strain>
    </source>
</reference>
<dbReference type="RefSeq" id="WP_070609951.1">
    <property type="nucleotide sequence ID" value="NZ_JASOOE010000009.1"/>
</dbReference>
<dbReference type="Pfam" id="PF01595">
    <property type="entry name" value="CNNM"/>
    <property type="match status" value="1"/>
</dbReference>
<feature type="transmembrane region" description="Helical" evidence="10">
    <location>
        <begin position="93"/>
        <end position="111"/>
    </location>
</feature>
<keyword evidence="6 8" id="KW-0129">CBS domain</keyword>
<evidence type="ECO:0000256" key="8">
    <source>
        <dbReference type="PROSITE-ProRule" id="PRU00703"/>
    </source>
</evidence>
<keyword evidence="4" id="KW-0677">Repeat</keyword>
<dbReference type="Gene3D" id="3.10.580.10">
    <property type="entry name" value="CBS-domain"/>
    <property type="match status" value="1"/>
</dbReference>
<dbReference type="PROSITE" id="PS51846">
    <property type="entry name" value="CNNM"/>
    <property type="match status" value="1"/>
</dbReference>
<dbReference type="InterPro" id="IPR044751">
    <property type="entry name" value="Ion_transp-like_CBS"/>
</dbReference>
<feature type="transmembrane region" description="Helical" evidence="10">
    <location>
        <begin position="6"/>
        <end position="24"/>
    </location>
</feature>
<evidence type="ECO:0000259" key="12">
    <source>
        <dbReference type="PROSITE" id="PS51846"/>
    </source>
</evidence>
<accession>A0AAJ1V5T8</accession>
<dbReference type="SUPFAM" id="SSF56176">
    <property type="entry name" value="FAD-binding/transporter-associated domain-like"/>
    <property type="match status" value="1"/>
</dbReference>
<dbReference type="InterPro" id="IPR005170">
    <property type="entry name" value="Transptr-assoc_dom"/>
</dbReference>
<comment type="subcellular location">
    <subcellularLocation>
        <location evidence="1">Membrane</location>
        <topology evidence="1">Multi-pass membrane protein</topology>
    </subcellularLocation>
</comment>
<evidence type="ECO:0000256" key="1">
    <source>
        <dbReference type="ARBA" id="ARBA00004141"/>
    </source>
</evidence>
<evidence type="ECO:0000256" key="4">
    <source>
        <dbReference type="ARBA" id="ARBA00022737"/>
    </source>
</evidence>
<dbReference type="GO" id="GO:0050660">
    <property type="term" value="F:flavin adenine dinucleotide binding"/>
    <property type="evidence" value="ECO:0007669"/>
    <property type="project" value="InterPro"/>
</dbReference>
<evidence type="ECO:0000256" key="2">
    <source>
        <dbReference type="ARBA" id="ARBA00006337"/>
    </source>
</evidence>
<keyword evidence="3 9" id="KW-0812">Transmembrane</keyword>
<dbReference type="GO" id="GO:0005886">
    <property type="term" value="C:plasma membrane"/>
    <property type="evidence" value="ECO:0007669"/>
    <property type="project" value="TreeGrafter"/>
</dbReference>
<keyword evidence="7 9" id="KW-0472">Membrane</keyword>
<evidence type="ECO:0000259" key="11">
    <source>
        <dbReference type="PROSITE" id="PS51371"/>
    </source>
</evidence>
<protein>
    <submittedName>
        <fullName evidence="13">Hemolysin family protein</fullName>
    </submittedName>
</protein>
<dbReference type="InterPro" id="IPR046342">
    <property type="entry name" value="CBS_dom_sf"/>
</dbReference>
<evidence type="ECO:0000313" key="13">
    <source>
        <dbReference type="EMBL" id="MDK7187459.1"/>
    </source>
</evidence>
<gene>
    <name evidence="13" type="ORF">QP433_05645</name>
</gene>
<dbReference type="FunFam" id="3.10.580.10:FF:000002">
    <property type="entry name" value="Magnesium/cobalt efflux protein CorC"/>
    <property type="match status" value="1"/>
</dbReference>
<organism evidence="13 14">
    <name type="scientific">Facklamia hominis</name>
    <dbReference type="NCBI Taxonomy" id="178214"/>
    <lineage>
        <taxon>Bacteria</taxon>
        <taxon>Bacillati</taxon>
        <taxon>Bacillota</taxon>
        <taxon>Bacilli</taxon>
        <taxon>Lactobacillales</taxon>
        <taxon>Aerococcaceae</taxon>
        <taxon>Facklamia</taxon>
    </lineage>
</organism>
<dbReference type="InterPro" id="IPR000644">
    <property type="entry name" value="CBS_dom"/>
</dbReference>
<comment type="caution">
    <text evidence="13">The sequence shown here is derived from an EMBL/GenBank/DDBJ whole genome shotgun (WGS) entry which is preliminary data.</text>
</comment>
<evidence type="ECO:0000256" key="5">
    <source>
        <dbReference type="ARBA" id="ARBA00022989"/>
    </source>
</evidence>
<evidence type="ECO:0000256" key="7">
    <source>
        <dbReference type="ARBA" id="ARBA00023136"/>
    </source>
</evidence>
<dbReference type="InterPro" id="IPR002550">
    <property type="entry name" value="CNNM"/>
</dbReference>
<evidence type="ECO:0000313" key="14">
    <source>
        <dbReference type="Proteomes" id="UP001229251"/>
    </source>
</evidence>
<dbReference type="CDD" id="cd04590">
    <property type="entry name" value="CBS_pair_CorC_HlyC_assoc"/>
    <property type="match status" value="1"/>
</dbReference>
<sequence>MDDSYVGSIFLFIACVLFSAYFSASETAFTSLNQIRLKNEADLGDKKAKRALALQSQFDSLLSTILIGNNIVNIGASAIATVVLLAWFPKQGATLSTVLTTIILLFCSEITPKLIAKLAPESIAKLSAPFLKAIMFLLKPLVWLINQWQKLIKRILPLKAQAGISEQELLFMVDEARLGGSIEKDEHRLVKAAINFDDRTVASILTPRVDLVAVDIADSDQIIDETFMDNPYSRLLVYEDQIDHILGVLHERDFNRYLRAKLEDDPTANIESILSDVLFIPQTMTLARLLHKMQKQKVHMAVVRDEHGGVMGIVTMEDVLEALVGEIWDEDEVIINDYEVMIPDQHYQFNGSCSTEKAFVLLHMPQIEKGLYHTINGFAMHHLAKIPEKGDRFSVGEWNFKVLEDDRQGVEVLDVVLQSEPLTHLD</sequence>
<dbReference type="Pfam" id="PF03471">
    <property type="entry name" value="CorC_HlyC"/>
    <property type="match status" value="1"/>
</dbReference>
<dbReference type="AlphaFoldDB" id="A0AAJ1V5T8"/>
<name>A0AAJ1V5T8_9LACT</name>
<keyword evidence="5 9" id="KW-1133">Transmembrane helix</keyword>
<feature type="transmembrane region" description="Helical" evidence="10">
    <location>
        <begin position="60"/>
        <end position="87"/>
    </location>
</feature>
<dbReference type="Pfam" id="PF00571">
    <property type="entry name" value="CBS"/>
    <property type="match status" value="1"/>
</dbReference>
<dbReference type="Gene3D" id="3.30.465.10">
    <property type="match status" value="1"/>
</dbReference>
<evidence type="ECO:0000256" key="3">
    <source>
        <dbReference type="ARBA" id="ARBA00022692"/>
    </source>
</evidence>
<feature type="transmembrane region" description="Helical" evidence="10">
    <location>
        <begin position="123"/>
        <end position="145"/>
    </location>
</feature>
<dbReference type="InterPro" id="IPR016169">
    <property type="entry name" value="FAD-bd_PCMH_sub2"/>
</dbReference>
<dbReference type="EMBL" id="JASOOE010000009">
    <property type="protein sequence ID" value="MDK7187459.1"/>
    <property type="molecule type" value="Genomic_DNA"/>
</dbReference>
<dbReference type="PANTHER" id="PTHR22777:SF17">
    <property type="entry name" value="UPF0053 PROTEIN SLL0260"/>
    <property type="match status" value="1"/>
</dbReference>
<evidence type="ECO:0000256" key="6">
    <source>
        <dbReference type="ARBA" id="ARBA00023122"/>
    </source>
</evidence>
<comment type="similarity">
    <text evidence="2">Belongs to the UPF0053 family.</text>
</comment>
<dbReference type="SMART" id="SM01091">
    <property type="entry name" value="CorC_HlyC"/>
    <property type="match status" value="1"/>
</dbReference>
<dbReference type="PROSITE" id="PS51371">
    <property type="entry name" value="CBS"/>
    <property type="match status" value="1"/>
</dbReference>
<proteinExistence type="inferred from homology"/>
<evidence type="ECO:0000256" key="10">
    <source>
        <dbReference type="SAM" id="Phobius"/>
    </source>
</evidence>
<dbReference type="SUPFAM" id="SSF54631">
    <property type="entry name" value="CBS-domain pair"/>
    <property type="match status" value="1"/>
</dbReference>